<name>W6RUH1_9HYPH</name>
<keyword evidence="2" id="KW-0614">Plasmid</keyword>
<dbReference type="KEGG" id="rhl:LPU83_pLPU83d_0963"/>
<sequence length="57" mass="6808">MNDDEIERLAKSVWERENHSKPWATPTSPRVLSQDVDTSATEEERKLYRDRIRHGDR</sequence>
<accession>W6RUH1</accession>
<feature type="compositionally biased region" description="Polar residues" evidence="1">
    <location>
        <begin position="25"/>
        <end position="39"/>
    </location>
</feature>
<dbReference type="EMBL" id="HG916855">
    <property type="protein sequence ID" value="CDM62333.1"/>
    <property type="molecule type" value="Genomic_DNA"/>
</dbReference>
<evidence type="ECO:0000256" key="1">
    <source>
        <dbReference type="SAM" id="MobiDB-lite"/>
    </source>
</evidence>
<geneLocation type="plasmid" evidence="2 3">
    <name>pLPU83d</name>
</geneLocation>
<feature type="compositionally biased region" description="Basic and acidic residues" evidence="1">
    <location>
        <begin position="42"/>
        <end position="57"/>
    </location>
</feature>
<reference evidence="2" key="1">
    <citation type="submission" date="2013-11" db="EMBL/GenBank/DDBJ databases">
        <title>Draft genome sequence of the broad-host-range Rhizobium sp. LPU83 strain, a member of the low-genetic diversity Oregon-like Rhizobium sp. group.</title>
        <authorList>
            <person name="Wibberg D."/>
            <person name="Puehler A."/>
            <person name="Schlueter A."/>
        </authorList>
    </citation>
    <scope>NUCLEOTIDE SEQUENCE [LARGE SCALE GENOMIC DNA]</scope>
    <source>
        <strain evidence="2">LPU83</strain>
        <plasmid evidence="2">pLPU83d</plasmid>
    </source>
</reference>
<proteinExistence type="predicted"/>
<keyword evidence="3" id="KW-1185">Reference proteome</keyword>
<dbReference type="HOGENOM" id="CLU_2993656_0_0_5"/>
<organism evidence="2 3">
    <name type="scientific">Rhizobium favelukesii</name>
    <dbReference type="NCBI Taxonomy" id="348824"/>
    <lineage>
        <taxon>Bacteria</taxon>
        <taxon>Pseudomonadati</taxon>
        <taxon>Pseudomonadota</taxon>
        <taxon>Alphaproteobacteria</taxon>
        <taxon>Hyphomicrobiales</taxon>
        <taxon>Rhizobiaceae</taxon>
        <taxon>Rhizobium/Agrobacterium group</taxon>
        <taxon>Rhizobium</taxon>
    </lineage>
</organism>
<feature type="region of interest" description="Disordered" evidence="1">
    <location>
        <begin position="13"/>
        <end position="57"/>
    </location>
</feature>
<evidence type="ECO:0000313" key="2">
    <source>
        <dbReference type="EMBL" id="CDM62333.1"/>
    </source>
</evidence>
<evidence type="ECO:0000313" key="3">
    <source>
        <dbReference type="Proteomes" id="UP000019443"/>
    </source>
</evidence>
<dbReference type="Proteomes" id="UP000019443">
    <property type="component" value="Plasmid pLPU83d"/>
</dbReference>
<dbReference type="RefSeq" id="WP_157997396.1">
    <property type="nucleotide sequence ID" value="NZ_ATTO01000066.1"/>
</dbReference>
<gene>
    <name evidence="2" type="ORF">LPU83_pLPU83d_0963</name>
</gene>
<dbReference type="PATRIC" id="fig|348824.6.peg.6644"/>
<protein>
    <submittedName>
        <fullName evidence="2">Uncharacterized protein</fullName>
    </submittedName>
</protein>
<dbReference type="AlphaFoldDB" id="W6RUH1"/>